<accession>Q22BT4</accession>
<dbReference type="PANTHER" id="PTHR12245:SF5">
    <property type="entry name" value="SPRY DOMAIN-CONTAINING SOCS BOX PROTEIN 3"/>
    <property type="match status" value="1"/>
</dbReference>
<dbReference type="PROSITE" id="PS50089">
    <property type="entry name" value="ZF_RING_2"/>
    <property type="match status" value="1"/>
</dbReference>
<dbReference type="InterPro" id="IPR050672">
    <property type="entry name" value="FBXO45-Fsn/SPSB_families"/>
</dbReference>
<dbReference type="CDD" id="cd11709">
    <property type="entry name" value="SPRY"/>
    <property type="match status" value="1"/>
</dbReference>
<dbReference type="STRING" id="312017.Q22BT4"/>
<dbReference type="InterPro" id="IPR003877">
    <property type="entry name" value="SPRY_dom"/>
</dbReference>
<dbReference type="KEGG" id="tet:TTHERM_01084330"/>
<dbReference type="GeneID" id="7830863"/>
<dbReference type="InterPro" id="IPR043136">
    <property type="entry name" value="B30.2/SPRY_sf"/>
</dbReference>
<evidence type="ECO:0000313" key="5">
    <source>
        <dbReference type="Proteomes" id="UP000009168"/>
    </source>
</evidence>
<keyword evidence="1" id="KW-0479">Metal-binding</keyword>
<dbReference type="GO" id="GO:0008270">
    <property type="term" value="F:zinc ion binding"/>
    <property type="evidence" value="ECO:0007669"/>
    <property type="project" value="UniProtKB-KW"/>
</dbReference>
<dbReference type="Gene3D" id="2.60.120.920">
    <property type="match status" value="1"/>
</dbReference>
<reference evidence="5" key="1">
    <citation type="journal article" date="2006" name="PLoS Biol.">
        <title>Macronuclear genome sequence of the ciliate Tetrahymena thermophila, a model eukaryote.</title>
        <authorList>
            <person name="Eisen J.A."/>
            <person name="Coyne R.S."/>
            <person name="Wu M."/>
            <person name="Wu D."/>
            <person name="Thiagarajan M."/>
            <person name="Wortman J.R."/>
            <person name="Badger J.H."/>
            <person name="Ren Q."/>
            <person name="Amedeo P."/>
            <person name="Jones K.M."/>
            <person name="Tallon L.J."/>
            <person name="Delcher A.L."/>
            <person name="Salzberg S.L."/>
            <person name="Silva J.C."/>
            <person name="Haas B.J."/>
            <person name="Majoros W.H."/>
            <person name="Farzad M."/>
            <person name="Carlton J.M."/>
            <person name="Smith R.K. Jr."/>
            <person name="Garg J."/>
            <person name="Pearlman R.E."/>
            <person name="Karrer K.M."/>
            <person name="Sun L."/>
            <person name="Manning G."/>
            <person name="Elde N.C."/>
            <person name="Turkewitz A.P."/>
            <person name="Asai D.J."/>
            <person name="Wilkes D.E."/>
            <person name="Wang Y."/>
            <person name="Cai H."/>
            <person name="Collins K."/>
            <person name="Stewart B.A."/>
            <person name="Lee S.R."/>
            <person name="Wilamowska K."/>
            <person name="Weinberg Z."/>
            <person name="Ruzzo W.L."/>
            <person name="Wloga D."/>
            <person name="Gaertig J."/>
            <person name="Frankel J."/>
            <person name="Tsao C.-C."/>
            <person name="Gorovsky M.A."/>
            <person name="Keeling P.J."/>
            <person name="Waller R.F."/>
            <person name="Patron N.J."/>
            <person name="Cherry J.M."/>
            <person name="Stover N.A."/>
            <person name="Krieger C.J."/>
            <person name="del Toro C."/>
            <person name="Ryder H.F."/>
            <person name="Williamson S.C."/>
            <person name="Barbeau R.A."/>
            <person name="Hamilton E.P."/>
            <person name="Orias E."/>
        </authorList>
    </citation>
    <scope>NUCLEOTIDE SEQUENCE [LARGE SCALE GENOMIC DNA]</scope>
    <source>
        <strain evidence="5">SB210</strain>
    </source>
</reference>
<evidence type="ECO:0000259" key="3">
    <source>
        <dbReference type="PROSITE" id="PS50188"/>
    </source>
</evidence>
<dbReference type="SMART" id="SM00449">
    <property type="entry name" value="SPRY"/>
    <property type="match status" value="1"/>
</dbReference>
<dbReference type="OrthoDB" id="5547302at2759"/>
<dbReference type="Pfam" id="PF00622">
    <property type="entry name" value="SPRY"/>
    <property type="match status" value="1"/>
</dbReference>
<feature type="domain" description="RING-type" evidence="2">
    <location>
        <begin position="23"/>
        <end position="60"/>
    </location>
</feature>
<dbReference type="SUPFAM" id="SSF49899">
    <property type="entry name" value="Concanavalin A-like lectins/glucanases"/>
    <property type="match status" value="1"/>
</dbReference>
<name>Q22BT4_TETTS</name>
<keyword evidence="1" id="KW-0862">Zinc</keyword>
<protein>
    <submittedName>
        <fullName evidence="4">SPRY domain protein</fullName>
    </submittedName>
</protein>
<dbReference type="OMA" id="IIDIEQH"/>
<evidence type="ECO:0000256" key="1">
    <source>
        <dbReference type="PROSITE-ProRule" id="PRU00175"/>
    </source>
</evidence>
<gene>
    <name evidence="4" type="ORF">TTHERM_01084330</name>
</gene>
<dbReference type="InParanoid" id="Q22BT4"/>
<dbReference type="InterPro" id="IPR013320">
    <property type="entry name" value="ConA-like_dom_sf"/>
</dbReference>
<proteinExistence type="predicted"/>
<dbReference type="PANTHER" id="PTHR12245">
    <property type="entry name" value="SPRY DOMAIN CONTAINING SOCS BOX PROTEIN"/>
    <property type="match status" value="1"/>
</dbReference>
<dbReference type="InterPro" id="IPR001870">
    <property type="entry name" value="B30.2/SPRY"/>
</dbReference>
<feature type="domain" description="B30.2/SPRY" evidence="3">
    <location>
        <begin position="188"/>
        <end position="373"/>
    </location>
</feature>
<dbReference type="Gene3D" id="3.30.40.10">
    <property type="entry name" value="Zinc/RING finger domain, C3HC4 (zinc finger)"/>
    <property type="match status" value="1"/>
</dbReference>
<dbReference type="InterPro" id="IPR013083">
    <property type="entry name" value="Znf_RING/FYVE/PHD"/>
</dbReference>
<organism evidence="4 5">
    <name type="scientific">Tetrahymena thermophila (strain SB210)</name>
    <dbReference type="NCBI Taxonomy" id="312017"/>
    <lineage>
        <taxon>Eukaryota</taxon>
        <taxon>Sar</taxon>
        <taxon>Alveolata</taxon>
        <taxon>Ciliophora</taxon>
        <taxon>Intramacronucleata</taxon>
        <taxon>Oligohymenophorea</taxon>
        <taxon>Hymenostomatida</taxon>
        <taxon>Tetrahymenina</taxon>
        <taxon>Tetrahymenidae</taxon>
        <taxon>Tetrahymena</taxon>
    </lineage>
</organism>
<sequence length="376" mass="43170">MNNPPQGYDKRRFQNCTSEDFDCNICTEVAKLPKQCQKCKKCFCGQCIDDWLKKSNQCPLRCERQHINNTFADKNLQKQYQNLNLKCVYCSQVFSIKIIEEHERECSLPKCQNFINCNNRIDANSGNSQLTKIDICSPECQFFLNILNHSSNQRNLYKEISNFMQRYYPNIDGNNGQIQSQQLAATKVTMPQPSLQNPFNMVFGSYNLTWDPNYIGSQIQIKNENFVLLKEQAYIFRSALTKQSFSQGIHYWEIEPDEKSENEMKIGVSLKNNFDFNTAFCDHQFGYAYYGIGQLRSGNNAQGQSYGMKFKSQGVLGVHLNMNLGTLSFALNGQFFGIAFSDNKLKQGPIYPAVAMLHCAGCKITYKSNIPPYFPK</sequence>
<dbReference type="PROSITE" id="PS50188">
    <property type="entry name" value="B302_SPRY"/>
    <property type="match status" value="1"/>
</dbReference>
<dbReference type="InterPro" id="IPR001841">
    <property type="entry name" value="Znf_RING"/>
</dbReference>
<evidence type="ECO:0000259" key="2">
    <source>
        <dbReference type="PROSITE" id="PS50089"/>
    </source>
</evidence>
<dbReference type="RefSeq" id="XP_001030429.2">
    <property type="nucleotide sequence ID" value="XM_001030429.3"/>
</dbReference>
<dbReference type="HOGENOM" id="CLU_768321_0_0_1"/>
<dbReference type="AlphaFoldDB" id="Q22BT4"/>
<evidence type="ECO:0000313" key="4">
    <source>
        <dbReference type="EMBL" id="EAR82766.2"/>
    </source>
</evidence>
<dbReference type="Proteomes" id="UP000009168">
    <property type="component" value="Unassembled WGS sequence"/>
</dbReference>
<dbReference type="eggNOG" id="KOG4367">
    <property type="taxonomic scope" value="Eukaryota"/>
</dbReference>
<keyword evidence="1" id="KW-0863">Zinc-finger</keyword>
<dbReference type="SUPFAM" id="SSF57850">
    <property type="entry name" value="RING/U-box"/>
    <property type="match status" value="1"/>
</dbReference>
<dbReference type="EMBL" id="GG662531">
    <property type="protein sequence ID" value="EAR82766.2"/>
    <property type="molecule type" value="Genomic_DNA"/>
</dbReference>
<keyword evidence="5" id="KW-1185">Reference proteome</keyword>